<sequence length="99" mass="10975">MTNKLTHDQSENPAPQAFIDELKAAGVAIKNEPVLRQRLAEVNRWKYAFMTLAANGQAIGIRFLQRGNQCDSAKLHAAFDHYALPAKAETLFKAHLATV</sequence>
<reference evidence="1 2" key="1">
    <citation type="journal article" date="2018" name="Int. J. Syst. Evol. Microbiol.">
        <title>Parvibium lacunae gen. nov., sp. nov., a new member of the family Alcaligenaceae isolated from a freshwater pond.</title>
        <authorList>
            <person name="Chen W.M."/>
            <person name="Xie P.B."/>
            <person name="Hsu M.Y."/>
            <person name="Sheu S.Y."/>
        </authorList>
    </citation>
    <scope>NUCLEOTIDE SEQUENCE [LARGE SCALE GENOMIC DNA]</scope>
    <source>
        <strain evidence="1 2">KMB9</strain>
    </source>
</reference>
<proteinExistence type="predicted"/>
<protein>
    <submittedName>
        <fullName evidence="1">Uncharacterized protein</fullName>
    </submittedName>
</protein>
<evidence type="ECO:0000313" key="1">
    <source>
        <dbReference type="EMBL" id="RCS58653.1"/>
    </source>
</evidence>
<comment type="caution">
    <text evidence="1">The sequence shown here is derived from an EMBL/GenBank/DDBJ whole genome shotgun (WGS) entry which is preliminary data.</text>
</comment>
<name>A0A368L5A2_9BURK</name>
<dbReference type="RefSeq" id="WP_114402737.1">
    <property type="nucleotide sequence ID" value="NZ_QPGB01000002.1"/>
</dbReference>
<dbReference type="Proteomes" id="UP000252357">
    <property type="component" value="Unassembled WGS sequence"/>
</dbReference>
<dbReference type="AlphaFoldDB" id="A0A368L5A2"/>
<dbReference type="OrthoDB" id="9181003at2"/>
<dbReference type="EMBL" id="QPGB01000002">
    <property type="protein sequence ID" value="RCS58653.1"/>
    <property type="molecule type" value="Genomic_DNA"/>
</dbReference>
<keyword evidence="2" id="KW-1185">Reference proteome</keyword>
<gene>
    <name evidence="1" type="ORF">DU000_07590</name>
</gene>
<accession>A0A368L5A2</accession>
<organism evidence="1 2">
    <name type="scientific">Parvibium lacunae</name>
    <dbReference type="NCBI Taxonomy" id="1888893"/>
    <lineage>
        <taxon>Bacteria</taxon>
        <taxon>Pseudomonadati</taxon>
        <taxon>Pseudomonadota</taxon>
        <taxon>Betaproteobacteria</taxon>
        <taxon>Burkholderiales</taxon>
        <taxon>Alcaligenaceae</taxon>
        <taxon>Parvibium</taxon>
    </lineage>
</organism>
<evidence type="ECO:0000313" key="2">
    <source>
        <dbReference type="Proteomes" id="UP000252357"/>
    </source>
</evidence>